<feature type="transmembrane region" description="Helical" evidence="1">
    <location>
        <begin position="6"/>
        <end position="21"/>
    </location>
</feature>
<keyword evidence="3" id="KW-1185">Reference proteome</keyword>
<dbReference type="EMBL" id="SMKR01000130">
    <property type="protein sequence ID" value="TDD18592.1"/>
    <property type="molecule type" value="Genomic_DNA"/>
</dbReference>
<sequence length="112" mass="11783">MRVVRWLAPVLIGLVIAWAGVNDKGRVIVAATSLLALWIVPALITAVSSAAGTRVYARDPSALLDDAQRVFTTTTTTPSTAVPPLLVAVAVATTGLLIRRQLAAPDSRKQAR</sequence>
<keyword evidence="1" id="KW-0472">Membrane</keyword>
<organism evidence="2 3">
    <name type="scientific">Kribbella turkmenica</name>
    <dbReference type="NCBI Taxonomy" id="2530375"/>
    <lineage>
        <taxon>Bacteria</taxon>
        <taxon>Bacillati</taxon>
        <taxon>Actinomycetota</taxon>
        <taxon>Actinomycetes</taxon>
        <taxon>Propionibacteriales</taxon>
        <taxon>Kribbellaceae</taxon>
        <taxon>Kribbella</taxon>
    </lineage>
</organism>
<name>A0A4R4WI05_9ACTN</name>
<evidence type="ECO:0000313" key="3">
    <source>
        <dbReference type="Proteomes" id="UP000295172"/>
    </source>
</evidence>
<dbReference type="Proteomes" id="UP000295172">
    <property type="component" value="Unassembled WGS sequence"/>
</dbReference>
<evidence type="ECO:0000256" key="1">
    <source>
        <dbReference type="SAM" id="Phobius"/>
    </source>
</evidence>
<feature type="transmembrane region" description="Helical" evidence="1">
    <location>
        <begin position="81"/>
        <end position="98"/>
    </location>
</feature>
<keyword evidence="1" id="KW-1133">Transmembrane helix</keyword>
<accession>A0A4R4WI05</accession>
<proteinExistence type="predicted"/>
<comment type="caution">
    <text evidence="2">The sequence shown here is derived from an EMBL/GenBank/DDBJ whole genome shotgun (WGS) entry which is preliminary data.</text>
</comment>
<gene>
    <name evidence="2" type="ORF">E1218_25735</name>
</gene>
<dbReference type="AlphaFoldDB" id="A0A4R4WI05"/>
<protein>
    <submittedName>
        <fullName evidence="2">Uncharacterized protein</fullName>
    </submittedName>
</protein>
<feature type="transmembrane region" description="Helical" evidence="1">
    <location>
        <begin position="28"/>
        <end position="51"/>
    </location>
</feature>
<reference evidence="2 3" key="1">
    <citation type="submission" date="2019-02" db="EMBL/GenBank/DDBJ databases">
        <title>Draft genome sequences of novel Actinobacteria.</title>
        <authorList>
            <person name="Sahin N."/>
            <person name="Ay H."/>
            <person name="Saygin H."/>
        </authorList>
    </citation>
    <scope>NUCLEOTIDE SEQUENCE [LARGE SCALE GENOMIC DNA]</scope>
    <source>
        <strain evidence="2 3">16K104</strain>
    </source>
</reference>
<evidence type="ECO:0000313" key="2">
    <source>
        <dbReference type="EMBL" id="TDD18592.1"/>
    </source>
</evidence>
<keyword evidence="1" id="KW-0812">Transmembrane</keyword>
<dbReference type="RefSeq" id="WP_165949424.1">
    <property type="nucleotide sequence ID" value="NZ_SMKR01000130.1"/>
</dbReference>